<dbReference type="Pfam" id="PF13406">
    <property type="entry name" value="SLT_2"/>
    <property type="match status" value="1"/>
</dbReference>
<dbReference type="AlphaFoldDB" id="A0A1G2MAS5"/>
<reference evidence="3 4" key="1">
    <citation type="journal article" date="2016" name="Nat. Commun.">
        <title>Thousands of microbial genomes shed light on interconnected biogeochemical processes in an aquifer system.</title>
        <authorList>
            <person name="Anantharaman K."/>
            <person name="Brown C.T."/>
            <person name="Hug L.A."/>
            <person name="Sharon I."/>
            <person name="Castelle C.J."/>
            <person name="Probst A.J."/>
            <person name="Thomas B.C."/>
            <person name="Singh A."/>
            <person name="Wilkins M.J."/>
            <person name="Karaoz U."/>
            <person name="Brodie E.L."/>
            <person name="Williams K.H."/>
            <person name="Hubbard S.S."/>
            <person name="Banfield J.F."/>
        </authorList>
    </citation>
    <scope>NUCLEOTIDE SEQUENCE [LARGE SCALE GENOMIC DNA]</scope>
</reference>
<organism evidence="3 4">
    <name type="scientific">Candidatus Taylorbacteria bacterium RIFCSPHIGHO2_01_FULL_51_15</name>
    <dbReference type="NCBI Taxonomy" id="1802304"/>
    <lineage>
        <taxon>Bacteria</taxon>
        <taxon>Candidatus Tayloriibacteriota</taxon>
    </lineage>
</organism>
<name>A0A1G2MAS5_9BACT</name>
<feature type="coiled-coil region" evidence="1">
    <location>
        <begin position="31"/>
        <end position="79"/>
    </location>
</feature>
<evidence type="ECO:0000259" key="2">
    <source>
        <dbReference type="Pfam" id="PF13406"/>
    </source>
</evidence>
<comment type="caution">
    <text evidence="3">The sequence shown here is derived from an EMBL/GenBank/DDBJ whole genome shotgun (WGS) entry which is preliminary data.</text>
</comment>
<dbReference type="EMBL" id="MHRI01000036">
    <property type="protein sequence ID" value="OHA20132.1"/>
    <property type="molecule type" value="Genomic_DNA"/>
</dbReference>
<dbReference type="InterPro" id="IPR023346">
    <property type="entry name" value="Lysozyme-like_dom_sf"/>
</dbReference>
<dbReference type="InterPro" id="IPR031304">
    <property type="entry name" value="SLT_2"/>
</dbReference>
<proteinExistence type="predicted"/>
<feature type="coiled-coil region" evidence="1">
    <location>
        <begin position="175"/>
        <end position="211"/>
    </location>
</feature>
<protein>
    <recommendedName>
        <fullName evidence="2">Transglycosylase SLT domain-containing protein</fullName>
    </recommendedName>
</protein>
<sequence length="437" mass="48164">MQPTVAGVVFAMVLAMALIPFSVLTLHAQTAADVLTHRQQLEKQLADLEAQIAVQQNLLKQKQGESESLKRDIAILDAKITSAKLSIKARDIAIQNLTGDIGEKQTTINGLNEKLQREKLSLAQLIRKTNEIDNRPPIAVLLGEGSLSDVFEELDTFSTVQKALKDSFVVIDDTKATTLEQKNALEDKRAEEQQLRQLQVLEQQKIQVQEREKQKILKDSKGQEAIYQKIIFSTQKTAAQIRSELFTLTGSAAIPFEKALEYAKHAEAATGVRAAFILGIIAEESNLGENIGTGTWRVDMKAPRDTEPFLRITASLGLNPDTMPVSKKPWYGWGGAMGPAQFIPSTWVLYEDRIAKATGHNPPSPWNPEDAFAAAAILLKDNGAARGTFAAERLAALRYLAGWVNASKPAYAFYGDDVMELAEKYQQQINVLLARAN</sequence>
<dbReference type="Gene3D" id="1.10.530.10">
    <property type="match status" value="1"/>
</dbReference>
<dbReference type="Proteomes" id="UP000178121">
    <property type="component" value="Unassembled WGS sequence"/>
</dbReference>
<accession>A0A1G2MAS5</accession>
<dbReference type="SUPFAM" id="SSF53955">
    <property type="entry name" value="Lysozyme-like"/>
    <property type="match status" value="1"/>
</dbReference>
<evidence type="ECO:0000313" key="3">
    <source>
        <dbReference type="EMBL" id="OHA20132.1"/>
    </source>
</evidence>
<feature type="domain" description="Transglycosylase SLT" evidence="2">
    <location>
        <begin position="257"/>
        <end position="388"/>
    </location>
</feature>
<gene>
    <name evidence="3" type="ORF">A2849_03535</name>
</gene>
<evidence type="ECO:0000256" key="1">
    <source>
        <dbReference type="SAM" id="Coils"/>
    </source>
</evidence>
<keyword evidence="1" id="KW-0175">Coiled coil</keyword>
<dbReference type="Gene3D" id="1.20.5.340">
    <property type="match status" value="1"/>
</dbReference>
<evidence type="ECO:0000313" key="4">
    <source>
        <dbReference type="Proteomes" id="UP000178121"/>
    </source>
</evidence>